<protein>
    <submittedName>
        <fullName evidence="1">Uncharacterized protein</fullName>
    </submittedName>
</protein>
<organism evidence="1 2">
    <name type="scientific">Eretmocerus hayati</name>
    <dbReference type="NCBI Taxonomy" id="131215"/>
    <lineage>
        <taxon>Eukaryota</taxon>
        <taxon>Metazoa</taxon>
        <taxon>Ecdysozoa</taxon>
        <taxon>Arthropoda</taxon>
        <taxon>Hexapoda</taxon>
        <taxon>Insecta</taxon>
        <taxon>Pterygota</taxon>
        <taxon>Neoptera</taxon>
        <taxon>Endopterygota</taxon>
        <taxon>Hymenoptera</taxon>
        <taxon>Apocrita</taxon>
        <taxon>Proctotrupomorpha</taxon>
        <taxon>Chalcidoidea</taxon>
        <taxon>Aphelinidae</taxon>
        <taxon>Aphelininae</taxon>
        <taxon>Eretmocerus</taxon>
    </lineage>
</organism>
<name>A0ACC2NPL9_9HYME</name>
<gene>
    <name evidence="1" type="ORF">QAD02_004471</name>
</gene>
<reference evidence="1" key="1">
    <citation type="submission" date="2023-04" db="EMBL/GenBank/DDBJ databases">
        <title>A chromosome-level genome assembly of the parasitoid wasp Eretmocerus hayati.</title>
        <authorList>
            <person name="Zhong Y."/>
            <person name="Liu S."/>
            <person name="Liu Y."/>
        </authorList>
    </citation>
    <scope>NUCLEOTIDE SEQUENCE</scope>
    <source>
        <strain evidence="1">ZJU_SS_LIU_2023</strain>
    </source>
</reference>
<evidence type="ECO:0000313" key="2">
    <source>
        <dbReference type="Proteomes" id="UP001239111"/>
    </source>
</evidence>
<evidence type="ECO:0000313" key="1">
    <source>
        <dbReference type="EMBL" id="KAJ8673209.1"/>
    </source>
</evidence>
<dbReference type="Proteomes" id="UP001239111">
    <property type="component" value="Chromosome 3"/>
</dbReference>
<comment type="caution">
    <text evidence="1">The sequence shown here is derived from an EMBL/GenBank/DDBJ whole genome shotgun (WGS) entry which is preliminary data.</text>
</comment>
<proteinExistence type="predicted"/>
<dbReference type="EMBL" id="CM056743">
    <property type="protein sequence ID" value="KAJ8673209.1"/>
    <property type="molecule type" value="Genomic_DNA"/>
</dbReference>
<accession>A0ACC2NPL9</accession>
<keyword evidence="2" id="KW-1185">Reference proteome</keyword>
<sequence length="504" mass="55924">MTNSILRSSLDSETSLPWKNSVDPSWYRPANPAVESTKFKRHYTLSHVANFWPKNSSMENGEKLLLKAESEQFEKEYKISERSTMTRIKRGTPNWFTNHVEGSKKLLKMHAFIVKDASVPECGEPAPKKTFTRFFMCSGVVLTQHQVLTSASCMNHADIHNHFIQGDLAVLVGGIADPKANSYVMKINTYEINPSYNPNLGSKKNYEYNLAMVTVSCPFPGGSALIPKFPSKPFSDVGHTCCPNRCNLTTVVTHARDHQHFLEILSAKHLPRPIHEDEESLDETPSKQSQGSDLDSPIDVEDSDKDQMIQREERHVQKPFNQYILQNRGAGGGLGFKSYEGSSFTTLKKIFRRQAADETPAEGTPVEDHAPKENAAANTDAVEHGAAATAATEAEHSSTTTATEAGHGSTTVVTTVKPSTTSSTNCTKDDDELDFVREYVYCPPLGSPIVSGGVLIALISYTCDDEQPTTPWEYVNIQKNMPWIDSQISQKLTEKKDEDQESTK</sequence>